<dbReference type="Proteomes" id="UP000598820">
    <property type="component" value="Unassembled WGS sequence"/>
</dbReference>
<sequence>MNRYFSSASKAKASLLLVGIMVVIVVVALSMKQAMRDVDQALTSVYMNRLQPAVTIVYLSEHIHAKRLAMEAFLLNPRSMTSPPIYHQLTQFDRRIGQLISEFEKTDLVKGEARRLQQFKARMHDYSQLEQMMLQLQTSGQVETAVQLFNGRGSVIFQQSVHYLHELAHIQAETGQALVGSSHQQTAGVSLHSTLLISLAILIGLLIQGLIYKTRLVSTNPQPFHLN</sequence>
<name>A0A926Y0Q1_9BACT</name>
<evidence type="ECO:0000313" key="4">
    <source>
        <dbReference type="Proteomes" id="UP000598820"/>
    </source>
</evidence>
<accession>A0A926Y0Q1</accession>
<dbReference type="InterPro" id="IPR024478">
    <property type="entry name" value="HlyB_4HB_MCP"/>
</dbReference>
<gene>
    <name evidence="3" type="ORF">IC229_27685</name>
</gene>
<comment type="caution">
    <text evidence="3">The sequence shown here is derived from an EMBL/GenBank/DDBJ whole genome shotgun (WGS) entry which is preliminary data.</text>
</comment>
<evidence type="ECO:0000313" key="3">
    <source>
        <dbReference type="EMBL" id="MBD2704453.1"/>
    </source>
</evidence>
<dbReference type="EMBL" id="JACWZY010000032">
    <property type="protein sequence ID" value="MBD2704453.1"/>
    <property type="molecule type" value="Genomic_DNA"/>
</dbReference>
<proteinExistence type="predicted"/>
<evidence type="ECO:0000256" key="1">
    <source>
        <dbReference type="SAM" id="Phobius"/>
    </source>
</evidence>
<keyword evidence="1" id="KW-1133">Transmembrane helix</keyword>
<reference evidence="3" key="1">
    <citation type="submission" date="2020-09" db="EMBL/GenBank/DDBJ databases">
        <authorList>
            <person name="Kim M.K."/>
        </authorList>
    </citation>
    <scope>NUCLEOTIDE SEQUENCE</scope>
    <source>
        <strain evidence="3">BT702</strain>
    </source>
</reference>
<dbReference type="Pfam" id="PF12729">
    <property type="entry name" value="4HB_MCP_1"/>
    <property type="match status" value="1"/>
</dbReference>
<keyword evidence="1" id="KW-0472">Membrane</keyword>
<keyword evidence="4" id="KW-1185">Reference proteome</keyword>
<dbReference type="AlphaFoldDB" id="A0A926Y0Q1"/>
<evidence type="ECO:0000259" key="2">
    <source>
        <dbReference type="Pfam" id="PF12729"/>
    </source>
</evidence>
<keyword evidence="1" id="KW-0812">Transmembrane</keyword>
<feature type="domain" description="Chemotaxis methyl-accepting receptor HlyB-like 4HB MCP" evidence="2">
    <location>
        <begin position="18"/>
        <end position="178"/>
    </location>
</feature>
<organism evidence="3 4">
    <name type="scientific">Spirosoma profusum</name>
    <dbReference type="NCBI Taxonomy" id="2771354"/>
    <lineage>
        <taxon>Bacteria</taxon>
        <taxon>Pseudomonadati</taxon>
        <taxon>Bacteroidota</taxon>
        <taxon>Cytophagia</taxon>
        <taxon>Cytophagales</taxon>
        <taxon>Cytophagaceae</taxon>
        <taxon>Spirosoma</taxon>
    </lineage>
</organism>
<dbReference type="RefSeq" id="WP_190891038.1">
    <property type="nucleotide sequence ID" value="NZ_JACWZY010000032.1"/>
</dbReference>
<feature type="transmembrane region" description="Helical" evidence="1">
    <location>
        <begin position="191"/>
        <end position="212"/>
    </location>
</feature>
<protein>
    <submittedName>
        <fullName evidence="3">MCP four helix bundle domain-containing protein</fullName>
    </submittedName>
</protein>